<proteinExistence type="predicted"/>
<sequence length="167" mass="18936">MMLSKVRYNWWLATPDETQLETELTVNRISGLLLLLPSHCLYIRLEVANTLLIQAEQPRAVPCAQPGEGEARHGLAEVEDVERVGDPSRLVDRSWRTRPSSYRARITNAQVGEIQHGRPYVRDDSFLAEKASALCCGLLDLTWKTLDLAWETLDLVLGYQLTTTRCK</sequence>
<name>A0A545UXB0_9HYPO</name>
<evidence type="ECO:0000313" key="2">
    <source>
        <dbReference type="Proteomes" id="UP000315783"/>
    </source>
</evidence>
<dbReference type="AlphaFoldDB" id="A0A545UXB0"/>
<dbReference type="EMBL" id="SPUK01000010">
    <property type="protein sequence ID" value="TQV94090.1"/>
    <property type="molecule type" value="Genomic_DNA"/>
</dbReference>
<accession>A0A545UXB0</accession>
<comment type="caution">
    <text evidence="1">The sequence shown here is derived from an EMBL/GenBank/DDBJ whole genome shotgun (WGS) entry which is preliminary data.</text>
</comment>
<dbReference type="Proteomes" id="UP000315783">
    <property type="component" value="Unassembled WGS sequence"/>
</dbReference>
<protein>
    <submittedName>
        <fullName evidence="1">Uncharacterized protein</fullName>
    </submittedName>
</protein>
<keyword evidence="2" id="KW-1185">Reference proteome</keyword>
<gene>
    <name evidence="1" type="ORF">IF1G_06969</name>
</gene>
<evidence type="ECO:0000313" key="1">
    <source>
        <dbReference type="EMBL" id="TQV94090.1"/>
    </source>
</evidence>
<reference evidence="1 2" key="1">
    <citation type="journal article" date="2019" name="Appl. Microbiol. Biotechnol.">
        <title>Genome sequence of Isaria javanica and comparative genome analysis insights into family S53 peptidase evolution in fungal entomopathogens.</title>
        <authorList>
            <person name="Lin R."/>
            <person name="Zhang X."/>
            <person name="Xin B."/>
            <person name="Zou M."/>
            <person name="Gao Y."/>
            <person name="Qin F."/>
            <person name="Hu Q."/>
            <person name="Xie B."/>
            <person name="Cheng X."/>
        </authorList>
    </citation>
    <scope>NUCLEOTIDE SEQUENCE [LARGE SCALE GENOMIC DNA]</scope>
    <source>
        <strain evidence="1 2">IJ1G</strain>
    </source>
</reference>
<organism evidence="1 2">
    <name type="scientific">Cordyceps javanica</name>
    <dbReference type="NCBI Taxonomy" id="43265"/>
    <lineage>
        <taxon>Eukaryota</taxon>
        <taxon>Fungi</taxon>
        <taxon>Dikarya</taxon>
        <taxon>Ascomycota</taxon>
        <taxon>Pezizomycotina</taxon>
        <taxon>Sordariomycetes</taxon>
        <taxon>Hypocreomycetidae</taxon>
        <taxon>Hypocreales</taxon>
        <taxon>Cordycipitaceae</taxon>
        <taxon>Cordyceps</taxon>
    </lineage>
</organism>